<dbReference type="EMBL" id="CP113361">
    <property type="protein sequence ID" value="WAI01414.1"/>
    <property type="molecule type" value="Genomic_DNA"/>
</dbReference>
<dbReference type="KEGG" id="mou:OU421_00640"/>
<dbReference type="RefSeq" id="WP_268186643.1">
    <property type="nucleotide sequence ID" value="NZ_CP113361.1"/>
</dbReference>
<reference evidence="1" key="1">
    <citation type="submission" date="2022-11" db="EMBL/GenBank/DDBJ databases">
        <title>Complete genome sequence of Methanogenium organophilum DSM 3596.</title>
        <authorList>
            <person name="Chen S.-C."/>
            <person name="Lai S.-J."/>
            <person name="You Y.-T."/>
        </authorList>
    </citation>
    <scope>NUCLEOTIDE SEQUENCE</scope>
    <source>
        <strain evidence="1">DSM 3596</strain>
    </source>
</reference>
<organism evidence="1 2">
    <name type="scientific">Methanogenium organophilum</name>
    <dbReference type="NCBI Taxonomy" id="2199"/>
    <lineage>
        <taxon>Archaea</taxon>
        <taxon>Methanobacteriati</taxon>
        <taxon>Methanobacteriota</taxon>
        <taxon>Stenosarchaea group</taxon>
        <taxon>Methanomicrobia</taxon>
        <taxon>Methanomicrobiales</taxon>
        <taxon>Methanomicrobiaceae</taxon>
        <taxon>Methanogenium</taxon>
    </lineage>
</organism>
<dbReference type="GeneID" id="76833564"/>
<evidence type="ECO:0000313" key="1">
    <source>
        <dbReference type="EMBL" id="WAI01414.1"/>
    </source>
</evidence>
<sequence length="64" mass="7303">MRNRWNAVPQYRKGHLLLQLKCHDPNGEVCFAALSCSKVRISSYADDAIRATVWEWADGKPELS</sequence>
<evidence type="ECO:0000313" key="2">
    <source>
        <dbReference type="Proteomes" id="UP001163096"/>
    </source>
</evidence>
<keyword evidence="2" id="KW-1185">Reference proteome</keyword>
<gene>
    <name evidence="1" type="ORF">OU421_00640</name>
</gene>
<dbReference type="AlphaFoldDB" id="A0A9X9S3U0"/>
<protein>
    <submittedName>
        <fullName evidence="1">Uncharacterized protein</fullName>
    </submittedName>
</protein>
<proteinExistence type="predicted"/>
<name>A0A9X9S3U0_METOG</name>
<accession>A0A9X9S3U0</accession>
<dbReference type="Proteomes" id="UP001163096">
    <property type="component" value="Chromosome"/>
</dbReference>